<feature type="domain" description="T-SNARE coiled-coil homology" evidence="8">
    <location>
        <begin position="571"/>
        <end position="633"/>
    </location>
</feature>
<dbReference type="SMART" id="SM00397">
    <property type="entry name" value="t_SNARE"/>
    <property type="match status" value="1"/>
</dbReference>
<evidence type="ECO:0000256" key="3">
    <source>
        <dbReference type="ARBA" id="ARBA00009063"/>
    </source>
</evidence>
<evidence type="ECO:0000313" key="10">
    <source>
        <dbReference type="Proteomes" id="UP000663852"/>
    </source>
</evidence>
<dbReference type="Pfam" id="PF00804">
    <property type="entry name" value="Syntaxin"/>
    <property type="match status" value="1"/>
</dbReference>
<evidence type="ECO:0000256" key="5">
    <source>
        <dbReference type="ARBA" id="ARBA00022729"/>
    </source>
</evidence>
<dbReference type="OrthoDB" id="10035316at2759"/>
<comment type="subcellular location">
    <subcellularLocation>
        <location evidence="1">Secreted</location>
    </subcellularLocation>
</comment>
<dbReference type="Proteomes" id="UP000663852">
    <property type="component" value="Unassembled WGS sequence"/>
</dbReference>
<gene>
    <name evidence="9" type="ORF">EDS130_LOCUS15596</name>
</gene>
<dbReference type="GO" id="GO:0016020">
    <property type="term" value="C:membrane"/>
    <property type="evidence" value="ECO:0007669"/>
    <property type="project" value="InterPro"/>
</dbReference>
<evidence type="ECO:0000256" key="7">
    <source>
        <dbReference type="SAM" id="Phobius"/>
    </source>
</evidence>
<accession>A0A814HVF9</accession>
<dbReference type="CDD" id="cd15848">
    <property type="entry name" value="SNARE_syntaxin1-like"/>
    <property type="match status" value="1"/>
</dbReference>
<dbReference type="EMBL" id="CAJNOJ010000066">
    <property type="protein sequence ID" value="CAF1015131.1"/>
    <property type="molecule type" value="Genomic_DNA"/>
</dbReference>
<dbReference type="Pfam" id="PF12260">
    <property type="entry name" value="PIP49_C"/>
    <property type="match status" value="1"/>
</dbReference>
<dbReference type="InterPro" id="IPR022049">
    <property type="entry name" value="FAM69_kinase_dom"/>
</dbReference>
<evidence type="ECO:0000256" key="2">
    <source>
        <dbReference type="ARBA" id="ARBA00006338"/>
    </source>
</evidence>
<keyword evidence="7" id="KW-0472">Membrane</keyword>
<keyword evidence="4" id="KW-0964">Secreted</keyword>
<comment type="similarity">
    <text evidence="3 6">Belongs to the syntaxin family.</text>
</comment>
<evidence type="ECO:0000313" key="9">
    <source>
        <dbReference type="EMBL" id="CAF1015131.1"/>
    </source>
</evidence>
<dbReference type="GO" id="GO:0016192">
    <property type="term" value="P:vesicle-mediated transport"/>
    <property type="evidence" value="ECO:0007669"/>
    <property type="project" value="InterPro"/>
</dbReference>
<keyword evidence="7" id="KW-1133">Transmembrane helix</keyword>
<dbReference type="GO" id="GO:0006886">
    <property type="term" value="P:intracellular protein transport"/>
    <property type="evidence" value="ECO:0007669"/>
    <property type="project" value="InterPro"/>
</dbReference>
<comment type="similarity">
    <text evidence="2">Belongs to the DIPK family.</text>
</comment>
<keyword evidence="5" id="KW-0732">Signal</keyword>
<organism evidence="9 10">
    <name type="scientific">Adineta ricciae</name>
    <name type="common">Rotifer</name>
    <dbReference type="NCBI Taxonomy" id="249248"/>
    <lineage>
        <taxon>Eukaryota</taxon>
        <taxon>Metazoa</taxon>
        <taxon>Spiralia</taxon>
        <taxon>Gnathifera</taxon>
        <taxon>Rotifera</taxon>
        <taxon>Eurotatoria</taxon>
        <taxon>Bdelloidea</taxon>
        <taxon>Adinetida</taxon>
        <taxon>Adinetidae</taxon>
        <taxon>Adineta</taxon>
    </lineage>
</organism>
<dbReference type="Gene3D" id="1.20.5.110">
    <property type="match status" value="1"/>
</dbReference>
<dbReference type="PANTHER" id="PTHR32073:SF7">
    <property type="entry name" value="GH11358P"/>
    <property type="match status" value="1"/>
</dbReference>
<dbReference type="SUPFAM" id="SSF47661">
    <property type="entry name" value="t-snare proteins"/>
    <property type="match status" value="1"/>
</dbReference>
<dbReference type="CDD" id="cd00179">
    <property type="entry name" value="SynN"/>
    <property type="match status" value="1"/>
</dbReference>
<evidence type="ECO:0000259" key="8">
    <source>
        <dbReference type="PROSITE" id="PS50192"/>
    </source>
</evidence>
<dbReference type="Gene3D" id="1.20.58.70">
    <property type="match status" value="1"/>
</dbReference>
<evidence type="ECO:0000256" key="6">
    <source>
        <dbReference type="RuleBase" id="RU003858"/>
    </source>
</evidence>
<feature type="transmembrane region" description="Helical" evidence="7">
    <location>
        <begin position="12"/>
        <end position="34"/>
    </location>
</feature>
<dbReference type="InterPro" id="IPR020519">
    <property type="entry name" value="DIPK2A/B"/>
</dbReference>
<proteinExistence type="inferred from homology"/>
<comment type="caution">
    <text evidence="9">The sequence shown here is derived from an EMBL/GenBank/DDBJ whole genome shotgun (WGS) entry which is preliminary data.</text>
</comment>
<dbReference type="AlphaFoldDB" id="A0A814HVF9"/>
<protein>
    <recommendedName>
        <fullName evidence="8">t-SNARE coiled-coil homology domain-containing protein</fullName>
    </recommendedName>
</protein>
<dbReference type="InterPro" id="IPR006011">
    <property type="entry name" value="Syntaxin_N"/>
</dbReference>
<dbReference type="InterPro" id="IPR006012">
    <property type="entry name" value="Syntaxin/epimorphin_CS"/>
</dbReference>
<dbReference type="GO" id="GO:0005576">
    <property type="term" value="C:extracellular region"/>
    <property type="evidence" value="ECO:0007669"/>
    <property type="project" value="UniProtKB-SubCell"/>
</dbReference>
<dbReference type="PROSITE" id="PS50192">
    <property type="entry name" value="T_SNARE"/>
    <property type="match status" value="1"/>
</dbReference>
<keyword evidence="7" id="KW-0812">Transmembrane</keyword>
<dbReference type="SMART" id="SM00503">
    <property type="entry name" value="SynN"/>
    <property type="match status" value="1"/>
</dbReference>
<name>A0A814HVF9_ADIRI</name>
<evidence type="ECO:0000256" key="1">
    <source>
        <dbReference type="ARBA" id="ARBA00004613"/>
    </source>
</evidence>
<reference evidence="9" key="1">
    <citation type="submission" date="2021-02" db="EMBL/GenBank/DDBJ databases">
        <authorList>
            <person name="Nowell W R."/>
        </authorList>
    </citation>
    <scope>NUCLEOTIDE SEQUENCE</scope>
</reference>
<dbReference type="InterPro" id="IPR000727">
    <property type="entry name" value="T_SNARE_dom"/>
</dbReference>
<dbReference type="GO" id="GO:0005484">
    <property type="term" value="F:SNAP receptor activity"/>
    <property type="evidence" value="ECO:0007669"/>
    <property type="project" value="InterPro"/>
</dbReference>
<dbReference type="InterPro" id="IPR010989">
    <property type="entry name" value="SNARE"/>
</dbReference>
<evidence type="ECO:0000256" key="4">
    <source>
        <dbReference type="ARBA" id="ARBA00022525"/>
    </source>
</evidence>
<dbReference type="PROSITE" id="PS00914">
    <property type="entry name" value="SYNTAXIN"/>
    <property type="match status" value="1"/>
</dbReference>
<sequence length="675" mass="78773">MSFKFKRFCRWRLCLLYIPLLFILYLIFNNLFIYSPSNLRFVELNSCPACFGVRLCHLFGTNAVQLTGWQRFSIFNSDLFNVKNIYYGTMNNKRVVFKKMAHQSEWVLFDDCQQSPSCFHSTTSSLGTLLPCSNDTFVSKFKNAFLQSTDLDRHDSQISFATTVQMNLEPIVLSGLTEIDFPFPVYYGACGRVGVVSDEGSNFVSYLDSPFHFRAYLVRELLISMHQLTVSNAEIILYYPDVNLENFVYNKNERRVKIIDLEYLIIVERDLFRNEVDAQDVRNHANKFCNTYMPDYNIEQICRYILSPSLDMKGKEMSSDFLHHIPPHIDKQLNLSQTILTCAQTESKEERMAISQMSKDRLKDLRQATSWPHVAYEGLTRQFSNHHEQTSEHSIKRQGTKISIDKESGISQFLNEAEVIRKIIERIDGLTQQVKQMHVDMLQPTASSKLGQELDDKNEEIKNLSYDIAAKLKKLEQSQTHQTDYDITSAQWRIRESQIFALTRQFRDTMIEYNKEAVLYRERCKKIIARELEISGNRRNYDELDAMLDTGYPGTFSFPIMVQTQKAQQSLDEIEARHRDIMKLEKSIKELHNMFLDLAILVNDQGEMVDCIEHNISKAVDYVQDAAENVYITEQYRRKVLKKKLILVIILSFIIFSVVFFILIGYFIRKKTRIG</sequence>
<feature type="transmembrane region" description="Helical" evidence="7">
    <location>
        <begin position="645"/>
        <end position="668"/>
    </location>
</feature>
<dbReference type="PANTHER" id="PTHR32073">
    <property type="entry name" value="GH11358P"/>
    <property type="match status" value="1"/>
</dbReference>